<dbReference type="EMBL" id="JBBMRA010000001">
    <property type="protein sequence ID" value="MEM5535252.1"/>
    <property type="molecule type" value="Genomic_DNA"/>
</dbReference>
<keyword evidence="8" id="KW-1185">Reference proteome</keyword>
<dbReference type="Gene3D" id="1.10.8.60">
    <property type="match status" value="1"/>
</dbReference>
<dbReference type="InterPro" id="IPR002197">
    <property type="entry name" value="HTH_Fis"/>
</dbReference>
<feature type="domain" description="Sigma-54 factor interaction" evidence="6">
    <location>
        <begin position="345"/>
        <end position="572"/>
    </location>
</feature>
<dbReference type="PANTHER" id="PTHR32071">
    <property type="entry name" value="TRANSCRIPTIONAL REGULATORY PROTEIN"/>
    <property type="match status" value="1"/>
</dbReference>
<dbReference type="Gene3D" id="3.40.50.300">
    <property type="entry name" value="P-loop containing nucleotide triphosphate hydrolases"/>
    <property type="match status" value="1"/>
</dbReference>
<dbReference type="InterPro" id="IPR009057">
    <property type="entry name" value="Homeodomain-like_sf"/>
</dbReference>
<dbReference type="Pfam" id="PF01590">
    <property type="entry name" value="GAF"/>
    <property type="match status" value="1"/>
</dbReference>
<name>A0ABU9TNU5_9GAMM</name>
<protein>
    <submittedName>
        <fullName evidence="7">Sigma-54-dependent Fis family transcriptional regulator</fullName>
    </submittedName>
</protein>
<dbReference type="Pfam" id="PF25601">
    <property type="entry name" value="AAA_lid_14"/>
    <property type="match status" value="1"/>
</dbReference>
<dbReference type="SMART" id="SM00382">
    <property type="entry name" value="AAA"/>
    <property type="match status" value="1"/>
</dbReference>
<keyword evidence="5" id="KW-0804">Transcription</keyword>
<keyword evidence="1" id="KW-0547">Nucleotide-binding</keyword>
<dbReference type="InterPro" id="IPR003593">
    <property type="entry name" value="AAA+_ATPase"/>
</dbReference>
<evidence type="ECO:0000256" key="5">
    <source>
        <dbReference type="ARBA" id="ARBA00023163"/>
    </source>
</evidence>
<dbReference type="InterPro" id="IPR025944">
    <property type="entry name" value="Sigma_54_int_dom_CS"/>
</dbReference>
<evidence type="ECO:0000313" key="7">
    <source>
        <dbReference type="EMBL" id="MEM5535252.1"/>
    </source>
</evidence>
<evidence type="ECO:0000313" key="8">
    <source>
        <dbReference type="Proteomes" id="UP001449225"/>
    </source>
</evidence>
<dbReference type="PANTHER" id="PTHR32071:SF77">
    <property type="entry name" value="TRANSCRIPTIONAL REGULATORY PROTEIN"/>
    <property type="match status" value="1"/>
</dbReference>
<dbReference type="CDD" id="cd00009">
    <property type="entry name" value="AAA"/>
    <property type="match status" value="1"/>
</dbReference>
<dbReference type="PROSITE" id="PS50045">
    <property type="entry name" value="SIGMA54_INTERACT_4"/>
    <property type="match status" value="1"/>
</dbReference>
<dbReference type="InterPro" id="IPR003018">
    <property type="entry name" value="GAF"/>
</dbReference>
<dbReference type="SUPFAM" id="SSF52540">
    <property type="entry name" value="P-loop containing nucleoside triphosphate hydrolases"/>
    <property type="match status" value="1"/>
</dbReference>
<evidence type="ECO:0000259" key="6">
    <source>
        <dbReference type="PROSITE" id="PS50045"/>
    </source>
</evidence>
<gene>
    <name evidence="7" type="ORF">WNY58_02490</name>
</gene>
<evidence type="ECO:0000256" key="2">
    <source>
        <dbReference type="ARBA" id="ARBA00022840"/>
    </source>
</evidence>
<keyword evidence="3" id="KW-0805">Transcription regulation</keyword>
<comment type="caution">
    <text evidence="7">The sequence shown here is derived from an EMBL/GenBank/DDBJ whole genome shotgun (WGS) entry which is preliminary data.</text>
</comment>
<reference evidence="7 8" key="1">
    <citation type="submission" date="2024-03" db="EMBL/GenBank/DDBJ databases">
        <title>Community enrichment and isolation of bacterial strains for fucoidan degradation.</title>
        <authorList>
            <person name="Sichert A."/>
        </authorList>
    </citation>
    <scope>NUCLEOTIDE SEQUENCE [LARGE SCALE GENOMIC DNA]</scope>
    <source>
        <strain evidence="7 8">AS76</strain>
    </source>
</reference>
<dbReference type="RefSeq" id="WP_342853612.1">
    <property type="nucleotide sequence ID" value="NZ_JBBMRA010000001.1"/>
</dbReference>
<accession>A0ABU9TNU5</accession>
<dbReference type="Pfam" id="PF00158">
    <property type="entry name" value="Sigma54_activat"/>
    <property type="match status" value="1"/>
</dbReference>
<evidence type="ECO:0000256" key="1">
    <source>
        <dbReference type="ARBA" id="ARBA00022741"/>
    </source>
</evidence>
<dbReference type="InterPro" id="IPR027417">
    <property type="entry name" value="P-loop_NTPase"/>
</dbReference>
<keyword evidence="2" id="KW-0067">ATP-binding</keyword>
<dbReference type="Gene3D" id="1.10.10.60">
    <property type="entry name" value="Homeodomain-like"/>
    <property type="match status" value="1"/>
</dbReference>
<evidence type="ECO:0000256" key="4">
    <source>
        <dbReference type="ARBA" id="ARBA00023125"/>
    </source>
</evidence>
<dbReference type="PROSITE" id="PS00675">
    <property type="entry name" value="SIGMA54_INTERACT_1"/>
    <property type="match status" value="1"/>
</dbReference>
<dbReference type="InterPro" id="IPR058031">
    <property type="entry name" value="AAA_lid_NorR"/>
</dbReference>
<dbReference type="PROSITE" id="PS00688">
    <property type="entry name" value="SIGMA54_INTERACT_3"/>
    <property type="match status" value="1"/>
</dbReference>
<dbReference type="InterPro" id="IPR002078">
    <property type="entry name" value="Sigma_54_int"/>
</dbReference>
<dbReference type="InterPro" id="IPR025943">
    <property type="entry name" value="Sigma_54_int_dom_ATP-bd_2"/>
</dbReference>
<dbReference type="InterPro" id="IPR029016">
    <property type="entry name" value="GAF-like_dom_sf"/>
</dbReference>
<dbReference type="InterPro" id="IPR025662">
    <property type="entry name" value="Sigma_54_int_dom_ATP-bd_1"/>
</dbReference>
<evidence type="ECO:0000256" key="3">
    <source>
        <dbReference type="ARBA" id="ARBA00023015"/>
    </source>
</evidence>
<dbReference type="Pfam" id="PF02954">
    <property type="entry name" value="HTH_8"/>
    <property type="match status" value="1"/>
</dbReference>
<dbReference type="Proteomes" id="UP001449225">
    <property type="component" value="Unassembled WGS sequence"/>
</dbReference>
<dbReference type="Gene3D" id="3.30.450.40">
    <property type="match status" value="1"/>
</dbReference>
<keyword evidence="4" id="KW-0238">DNA-binding</keyword>
<dbReference type="PROSITE" id="PS00676">
    <property type="entry name" value="SIGMA54_INTERACT_2"/>
    <property type="match status" value="1"/>
</dbReference>
<dbReference type="SUPFAM" id="SSF46689">
    <property type="entry name" value="Homeodomain-like"/>
    <property type="match status" value="1"/>
</dbReference>
<organism evidence="7 8">
    <name type="scientific">Neptuniibacter pectenicola</name>
    <dbReference type="NCBI Taxonomy" id="1806669"/>
    <lineage>
        <taxon>Bacteria</taxon>
        <taxon>Pseudomonadati</taxon>
        <taxon>Pseudomonadota</taxon>
        <taxon>Gammaproteobacteria</taxon>
        <taxon>Oceanospirillales</taxon>
        <taxon>Oceanospirillaceae</taxon>
        <taxon>Neptuniibacter</taxon>
    </lineage>
</organism>
<proteinExistence type="predicted"/>
<sequence>MQDFYHQNQQAKSDVVSYVTDNFKKRNISPDNVVSRSWERSILNYGLAPEKNIYVEVLTSQELKNQIERHRSYLKIARNGLNGLAKRINPANYAVLLTDEIGVTLDARLPEETAEDWIKSGLRMGSVWTERNNGTNGIGTCLVEKQPLIIHRNEHFFDGNSEMSCAVSPIFEPTGKLMGCLNASCLGFNGDKQHQYLTLQMVMMFSRMIENTLFKQTYRNQIHLNIRKTSFLSDLACEQFIAVSEDGEIIGSNRAAYNNYVGLLPPDVKFIGCNISGVIGLNLEQIFSRSNGGASEIKLNCPLQNEEIEITLYSFSRKMTAPSTRAASKLNSDNQRHKHPSLDQLAGNDLTVQNNVNQIKNVINQDIPILITGETGTGKEAFARAIHDASERSSGPFIALNCAAIPESLIESELFGYRSGSFTGANRKGMKGKLELANGGTIFLDEIGDMPIQLQTRLLRVLAEREVFPLGATSPTALDIQVISATHQNLLDRIRDKFFREDFYYRLNGMSLHLPPLRERTDKDLIIRDILDSDLGGAFSVSFSPQAEQLLYSYHWPGNIRQLANVLRYAIAMSKDRHIALESLPVELKTGKQLDRAGFNSSSATVNQNSNKDTTLSNFLDEEEGKKLLESLRKYKWNITLVSGELGVCRSTIYRKMRKYGIKQPNEVF</sequence>